<dbReference type="RefSeq" id="WP_369918927.1">
    <property type="nucleotide sequence ID" value="NZ_JBCLSQ010000039.1"/>
</dbReference>
<dbReference type="EMBL" id="JBCLSQ010000039">
    <property type="protein sequence ID" value="MEY8538948.1"/>
    <property type="molecule type" value="Genomic_DNA"/>
</dbReference>
<dbReference type="InterPro" id="IPR025580">
    <property type="entry name" value="Gp46"/>
</dbReference>
<comment type="caution">
    <text evidence="2">The sequence shown here is derived from an EMBL/GenBank/DDBJ whole genome shotgun (WGS) entry which is preliminary data.</text>
</comment>
<gene>
    <name evidence="2" type="ORF">AALM99_10995</name>
</gene>
<feature type="region of interest" description="Disordered" evidence="1">
    <location>
        <begin position="172"/>
        <end position="192"/>
    </location>
</feature>
<accession>A0ABV4DDC6</accession>
<feature type="compositionally biased region" description="Low complexity" evidence="1">
    <location>
        <begin position="1"/>
        <end position="13"/>
    </location>
</feature>
<feature type="region of interest" description="Disordered" evidence="1">
    <location>
        <begin position="1"/>
        <end position="38"/>
    </location>
</feature>
<organism evidence="2 3">
    <name type="scientific">Lactococcus muris</name>
    <dbReference type="NCBI Taxonomy" id="2941330"/>
    <lineage>
        <taxon>Bacteria</taxon>
        <taxon>Bacillati</taxon>
        <taxon>Bacillota</taxon>
        <taxon>Bacilli</taxon>
        <taxon>Lactobacillales</taxon>
        <taxon>Streptococcaceae</taxon>
        <taxon>Lactococcus</taxon>
    </lineage>
</organism>
<feature type="compositionally biased region" description="Basic and acidic residues" evidence="1">
    <location>
        <begin position="73"/>
        <end position="101"/>
    </location>
</feature>
<proteinExistence type="predicted"/>
<sequence length="205" mass="23362">MKNKQLLPLNLQLFADGEPNSDSSGGNGSGQATPPEFEVENLTDEQLATIKEKFGFKDDDDVDAIVKSKRSRWQKEAEAEKKEAERLAKMNKDEKAEHERKQLEARIAEYERKENLREMSKVAEAMLKEQEVRSTEAVLDILVSEDADKTKEAVKEFADYIKEERKLWEVERNTGKTPSKVPNNTGSSSSIVEAQKLLNQHRIIK</sequence>
<evidence type="ECO:0000313" key="3">
    <source>
        <dbReference type="Proteomes" id="UP001565242"/>
    </source>
</evidence>
<evidence type="ECO:0000313" key="2">
    <source>
        <dbReference type="EMBL" id="MEY8538948.1"/>
    </source>
</evidence>
<evidence type="ECO:0000256" key="1">
    <source>
        <dbReference type="SAM" id="MobiDB-lite"/>
    </source>
</evidence>
<feature type="region of interest" description="Disordered" evidence="1">
    <location>
        <begin position="69"/>
        <end position="101"/>
    </location>
</feature>
<dbReference type="Proteomes" id="UP001565242">
    <property type="component" value="Unassembled WGS sequence"/>
</dbReference>
<feature type="compositionally biased region" description="Polar residues" evidence="1">
    <location>
        <begin position="175"/>
        <end position="192"/>
    </location>
</feature>
<keyword evidence="3" id="KW-1185">Reference proteome</keyword>
<dbReference type="Pfam" id="PF14265">
    <property type="entry name" value="DUF4355"/>
    <property type="match status" value="1"/>
</dbReference>
<reference evidence="2 3" key="1">
    <citation type="submission" date="2024-03" db="EMBL/GenBank/DDBJ databases">
        <title>Mouse gut bacterial collection (mGBC) of GemPharmatech.</title>
        <authorList>
            <person name="He Y."/>
            <person name="Dong L."/>
            <person name="Wu D."/>
            <person name="Gao X."/>
            <person name="Lin Z."/>
        </authorList>
    </citation>
    <scope>NUCLEOTIDE SEQUENCE [LARGE SCALE GENOMIC DNA]</scope>
    <source>
        <strain evidence="2 3">20-218</strain>
    </source>
</reference>
<protein>
    <submittedName>
        <fullName evidence="2">DUF4355 domain-containing protein</fullName>
    </submittedName>
</protein>
<name>A0ABV4DDC6_9LACT</name>